<dbReference type="SUPFAM" id="SSF56112">
    <property type="entry name" value="Protein kinase-like (PK-like)"/>
    <property type="match status" value="1"/>
</dbReference>
<evidence type="ECO:0000256" key="1">
    <source>
        <dbReference type="PROSITE-ProRule" id="PRU10141"/>
    </source>
</evidence>
<dbReference type="InterPro" id="IPR017441">
    <property type="entry name" value="Protein_kinase_ATP_BS"/>
</dbReference>
<gene>
    <name evidence="4" type="ORF">ETSY2_49215</name>
</gene>
<feature type="non-terminal residue" evidence="4">
    <location>
        <position position="1"/>
    </location>
</feature>
<comment type="caution">
    <text evidence="4">The sequence shown here is derived from an EMBL/GenBank/DDBJ whole genome shotgun (WGS) entry which is preliminary data.</text>
</comment>
<feature type="binding site" evidence="1">
    <location>
        <position position="30"/>
    </location>
    <ligand>
        <name>ATP</name>
        <dbReference type="ChEBI" id="CHEBI:30616"/>
    </ligand>
</feature>
<dbReference type="InterPro" id="IPR000719">
    <property type="entry name" value="Prot_kinase_dom"/>
</dbReference>
<name>W4LAM5_9BACT</name>
<evidence type="ECO:0000313" key="5">
    <source>
        <dbReference type="Proteomes" id="UP000019140"/>
    </source>
</evidence>
<dbReference type="InterPro" id="IPR051681">
    <property type="entry name" value="Ser/Thr_Kinases-Pseudokinases"/>
</dbReference>
<dbReference type="InterPro" id="IPR011009">
    <property type="entry name" value="Kinase-like_dom_sf"/>
</dbReference>
<dbReference type="Pfam" id="PF00069">
    <property type="entry name" value="Pkinase"/>
    <property type="match status" value="1"/>
</dbReference>
<dbReference type="HOGENOM" id="CLU_000288_7_3_7"/>
<dbReference type="EMBL" id="AZHX01002412">
    <property type="protein sequence ID" value="ETW94765.1"/>
    <property type="molecule type" value="Genomic_DNA"/>
</dbReference>
<keyword evidence="1" id="KW-0067">ATP-binding</keyword>
<dbReference type="PANTHER" id="PTHR44329">
    <property type="entry name" value="SERINE/THREONINE-PROTEIN KINASE TNNI3K-RELATED"/>
    <property type="match status" value="1"/>
</dbReference>
<feature type="compositionally biased region" description="Basic and acidic residues" evidence="2">
    <location>
        <begin position="322"/>
        <end position="331"/>
    </location>
</feature>
<dbReference type="Gene3D" id="1.10.510.10">
    <property type="entry name" value="Transferase(Phosphotransferase) domain 1"/>
    <property type="match status" value="1"/>
</dbReference>
<reference evidence="4 5" key="1">
    <citation type="journal article" date="2014" name="Nature">
        <title>An environmental bacterial taxon with a large and distinct metabolic repertoire.</title>
        <authorList>
            <person name="Wilson M.C."/>
            <person name="Mori T."/>
            <person name="Ruckert C."/>
            <person name="Uria A.R."/>
            <person name="Helf M.J."/>
            <person name="Takada K."/>
            <person name="Gernert C."/>
            <person name="Steffens U.A."/>
            <person name="Heycke N."/>
            <person name="Schmitt S."/>
            <person name="Rinke C."/>
            <person name="Helfrich E.J."/>
            <person name="Brachmann A.O."/>
            <person name="Gurgui C."/>
            <person name="Wakimoto T."/>
            <person name="Kracht M."/>
            <person name="Crusemann M."/>
            <person name="Hentschel U."/>
            <person name="Abe I."/>
            <person name="Matsunaga S."/>
            <person name="Kalinowski J."/>
            <person name="Takeyama H."/>
            <person name="Piel J."/>
        </authorList>
    </citation>
    <scope>NUCLEOTIDE SEQUENCE [LARGE SCALE GENOMIC DNA]</scope>
    <source>
        <strain evidence="5">TSY2</strain>
    </source>
</reference>
<dbReference type="InterPro" id="IPR008266">
    <property type="entry name" value="Tyr_kinase_AS"/>
</dbReference>
<dbReference type="AlphaFoldDB" id="W4LAM5"/>
<dbReference type="GO" id="GO:0004674">
    <property type="term" value="F:protein serine/threonine kinase activity"/>
    <property type="evidence" value="ECO:0007669"/>
    <property type="project" value="TreeGrafter"/>
</dbReference>
<dbReference type="PROSITE" id="PS00109">
    <property type="entry name" value="PROTEIN_KINASE_TYR"/>
    <property type="match status" value="1"/>
</dbReference>
<dbReference type="Proteomes" id="UP000019140">
    <property type="component" value="Unassembled WGS sequence"/>
</dbReference>
<keyword evidence="1" id="KW-0547">Nucleotide-binding</keyword>
<evidence type="ECO:0000256" key="2">
    <source>
        <dbReference type="SAM" id="MobiDB-lite"/>
    </source>
</evidence>
<evidence type="ECO:0000313" key="4">
    <source>
        <dbReference type="EMBL" id="ETW94765.1"/>
    </source>
</evidence>
<organism evidence="4 5">
    <name type="scientific">Candidatus Entotheonella gemina</name>
    <dbReference type="NCBI Taxonomy" id="1429439"/>
    <lineage>
        <taxon>Bacteria</taxon>
        <taxon>Pseudomonadati</taxon>
        <taxon>Nitrospinota/Tectimicrobiota group</taxon>
        <taxon>Candidatus Tectimicrobiota</taxon>
        <taxon>Candidatus Entotheonellia</taxon>
        <taxon>Candidatus Entotheonellales</taxon>
        <taxon>Candidatus Entotheonellaceae</taxon>
        <taxon>Candidatus Entotheonella</taxon>
    </lineage>
</organism>
<dbReference type="GO" id="GO:0005524">
    <property type="term" value="F:ATP binding"/>
    <property type="evidence" value="ECO:0007669"/>
    <property type="project" value="UniProtKB-UniRule"/>
</dbReference>
<protein>
    <recommendedName>
        <fullName evidence="3">Protein kinase domain-containing protein</fullName>
    </recommendedName>
</protein>
<proteinExistence type="predicted"/>
<feature type="region of interest" description="Disordered" evidence="2">
    <location>
        <begin position="305"/>
        <end position="349"/>
    </location>
</feature>
<dbReference type="PROSITE" id="PS00107">
    <property type="entry name" value="PROTEIN_KINASE_ATP"/>
    <property type="match status" value="1"/>
</dbReference>
<feature type="domain" description="Protein kinase" evidence="3">
    <location>
        <begin position="2"/>
        <end position="284"/>
    </location>
</feature>
<sequence>IRETGEELGRGSYAAVIEVHYKGMRCAAKKIYDILRGQGDRLVERFEEECRLLGTLRHPHIVQFLGIYFDPATDLPVLVMEFLPATLAQCVDRYGRLPAEICYAILRDVALGLRYLHEQRPRLIHRDLSANNVLLTGDMAAKISDLGVAKILQINPAEMSRMTQTPGTQSYMPPEALRPNPQYDIEVDVFSFGVMMVHVLSGQWPFPSEATRVDPRNPAAVIGVSEVERRAQYLDVIGRPSDEEEGHPLMALIERCLSNSPNLRPNASELVERMSDASAQRPLTFSNRVDMMQRIDSIQTEKETLQTRSLRAGGTGRTRPGSTERTDRAEPATRGSSGSGGGAAEIASR</sequence>
<accession>W4LAM5</accession>
<dbReference type="PROSITE" id="PS50011">
    <property type="entry name" value="PROTEIN_KINASE_DOM"/>
    <property type="match status" value="1"/>
</dbReference>
<evidence type="ECO:0000259" key="3">
    <source>
        <dbReference type="PROSITE" id="PS50011"/>
    </source>
</evidence>
<keyword evidence="5" id="KW-1185">Reference proteome</keyword>